<evidence type="ECO:0008006" key="6">
    <source>
        <dbReference type="Google" id="ProtNLM"/>
    </source>
</evidence>
<evidence type="ECO:0000256" key="2">
    <source>
        <dbReference type="SAM" id="MobiDB-lite"/>
    </source>
</evidence>
<dbReference type="GO" id="GO:0003825">
    <property type="term" value="F:alpha,alpha-trehalose-phosphate synthase (UDP-forming) activity"/>
    <property type="evidence" value="ECO:0007669"/>
    <property type="project" value="TreeGrafter"/>
</dbReference>
<evidence type="ECO:0000313" key="5">
    <source>
        <dbReference type="Proteomes" id="UP000239156"/>
    </source>
</evidence>
<dbReference type="Proteomes" id="UP000239156">
    <property type="component" value="Unassembled WGS sequence"/>
</dbReference>
<keyword evidence="3" id="KW-0812">Transmembrane</keyword>
<dbReference type="EMBL" id="PKSL01000044">
    <property type="protein sequence ID" value="POW10681.1"/>
    <property type="molecule type" value="Genomic_DNA"/>
</dbReference>
<dbReference type="Gene3D" id="3.40.50.1000">
    <property type="entry name" value="HAD superfamily/HAD-like"/>
    <property type="match status" value="1"/>
</dbReference>
<dbReference type="VEuPathDB" id="FungiDB:PSHT_04312"/>
<dbReference type="InterPro" id="IPR001830">
    <property type="entry name" value="Glyco_trans_20"/>
</dbReference>
<proteinExistence type="inferred from homology"/>
<organism evidence="4 5">
    <name type="scientific">Puccinia striiformis</name>
    <dbReference type="NCBI Taxonomy" id="27350"/>
    <lineage>
        <taxon>Eukaryota</taxon>
        <taxon>Fungi</taxon>
        <taxon>Dikarya</taxon>
        <taxon>Basidiomycota</taxon>
        <taxon>Pucciniomycotina</taxon>
        <taxon>Pucciniomycetes</taxon>
        <taxon>Pucciniales</taxon>
        <taxon>Pucciniaceae</taxon>
        <taxon>Puccinia</taxon>
    </lineage>
</organism>
<protein>
    <recommendedName>
        <fullName evidence="6">Trehalose-phosphatase</fullName>
    </recommendedName>
</protein>
<comment type="caution">
    <text evidence="4">The sequence shown here is derived from an EMBL/GenBank/DDBJ whole genome shotgun (WGS) entry which is preliminary data.</text>
</comment>
<dbReference type="AlphaFoldDB" id="A0A2S4VMB1"/>
<reference evidence="4" key="1">
    <citation type="submission" date="2017-12" db="EMBL/GenBank/DDBJ databases">
        <title>Gene loss provides genomic basis for host adaptation in cereal stripe rust fungi.</title>
        <authorList>
            <person name="Xia C."/>
        </authorList>
    </citation>
    <scope>NUCLEOTIDE SEQUENCE [LARGE SCALE GENOMIC DNA]</scope>
    <source>
        <strain evidence="4">93-210</strain>
    </source>
</reference>
<dbReference type="InterPro" id="IPR023214">
    <property type="entry name" value="HAD_sf"/>
</dbReference>
<dbReference type="GO" id="GO:0005992">
    <property type="term" value="P:trehalose biosynthetic process"/>
    <property type="evidence" value="ECO:0007669"/>
    <property type="project" value="InterPro"/>
</dbReference>
<dbReference type="Pfam" id="PF02358">
    <property type="entry name" value="Trehalose_PPase"/>
    <property type="match status" value="1"/>
</dbReference>
<dbReference type="InterPro" id="IPR036412">
    <property type="entry name" value="HAD-like_sf"/>
</dbReference>
<dbReference type="InterPro" id="IPR003337">
    <property type="entry name" value="Trehalose_PPase"/>
</dbReference>
<evidence type="ECO:0000256" key="3">
    <source>
        <dbReference type="SAM" id="Phobius"/>
    </source>
</evidence>
<sequence>MCIKGDVNFMICLFERPKAWFKHCVLQCGNFTTRRPLNSEAPARFPTLSNRKMIYAVLLTVLLVAKTWQGLLPFKTSPMRAIDTVSQAREISQVDMMDKLTYRGIQADYSRANKRLILLDHDGTIKPTHSMNTDSDQARVRKALWALANDSRNEVWIITAADLSALIHLYGDIPNLNLAGCKGTQIRQTTAEAIRVRLPDASIEELTEDATRLAYDLDLRPIIRKSPYLIELTVFDENSDNFIAWSETLKEDLKNLVQTKEKFQDYKVYPVERSESKMRVVLKHKRLYNKGTLAKFLLEESQPEYDFGVSIGDLEMDEDMHREMTKKGLTSIIVKEKEKQENHQLFKSRQKTKNSAAQDKHKTEQAAWLTYATHRLPNHKKVIAFLEDLAGIQTSTISKKLHDIFSPSSEM</sequence>
<keyword evidence="3" id="KW-0472">Membrane</keyword>
<feature type="transmembrane region" description="Helical" evidence="3">
    <location>
        <begin position="53"/>
        <end position="71"/>
    </location>
</feature>
<dbReference type="Gene3D" id="3.30.70.1020">
    <property type="entry name" value="Trehalose-6-phosphate phosphatase related protein, domain 2"/>
    <property type="match status" value="1"/>
</dbReference>
<dbReference type="VEuPathDB" id="FungiDB:PSTT_05868"/>
<feature type="region of interest" description="Disordered" evidence="2">
    <location>
        <begin position="341"/>
        <end position="360"/>
    </location>
</feature>
<keyword evidence="3" id="KW-1133">Transmembrane helix</keyword>
<dbReference type="PANTHER" id="PTHR10788:SF106">
    <property type="entry name" value="BCDNA.GH08860"/>
    <property type="match status" value="1"/>
</dbReference>
<evidence type="ECO:0000256" key="1">
    <source>
        <dbReference type="ARBA" id="ARBA00005409"/>
    </source>
</evidence>
<dbReference type="PANTHER" id="PTHR10788">
    <property type="entry name" value="TREHALOSE-6-PHOSPHATE SYNTHASE"/>
    <property type="match status" value="1"/>
</dbReference>
<evidence type="ECO:0000313" key="4">
    <source>
        <dbReference type="EMBL" id="POW10681.1"/>
    </source>
</evidence>
<name>A0A2S4VMB1_9BASI</name>
<keyword evidence="5" id="KW-1185">Reference proteome</keyword>
<dbReference type="SUPFAM" id="SSF56784">
    <property type="entry name" value="HAD-like"/>
    <property type="match status" value="1"/>
</dbReference>
<accession>A0A2S4VMB1</accession>
<comment type="similarity">
    <text evidence="1">In the N-terminal section; belongs to the glycosyltransferase 20 family.</text>
</comment>
<gene>
    <name evidence="4" type="ORF">PSTT_05868</name>
</gene>